<dbReference type="Proteomes" id="UP000109830">
    <property type="component" value="Segment"/>
</dbReference>
<feature type="transmembrane region" description="Helical" evidence="14">
    <location>
        <begin position="238"/>
        <end position="260"/>
    </location>
</feature>
<feature type="region of interest" description="Disordered" evidence="13">
    <location>
        <begin position="347"/>
        <end position="374"/>
    </location>
</feature>
<dbReference type="InterPro" id="IPR000785">
    <property type="entry name" value="Herpes_glycop_M"/>
</dbReference>
<keyword evidence="5" id="KW-0946">Virion</keyword>
<feature type="compositionally biased region" description="Acidic residues" evidence="13">
    <location>
        <begin position="361"/>
        <end position="374"/>
    </location>
</feature>
<comment type="function">
    <text evidence="1">Envelope glycoprotein important for virion assembly and egress. Plays a role in the correct incorporation of gH-gL into virion membrane. Directs the glycoprotein N (gN) to the host trans-Golgi network.</text>
</comment>
<dbReference type="GO" id="GO:0019031">
    <property type="term" value="C:viral envelope"/>
    <property type="evidence" value="ECO:0007669"/>
    <property type="project" value="UniProtKB-KW"/>
</dbReference>
<evidence type="ECO:0000256" key="1">
    <source>
        <dbReference type="ARBA" id="ARBA00003017"/>
    </source>
</evidence>
<feature type="transmembrane region" description="Helical" evidence="14">
    <location>
        <begin position="75"/>
        <end position="100"/>
    </location>
</feature>
<feature type="transmembrane region" description="Helical" evidence="14">
    <location>
        <begin position="12"/>
        <end position="34"/>
    </location>
</feature>
<dbReference type="EMBL" id="KP745634">
    <property type="protein sequence ID" value="AKI07813.1"/>
    <property type="molecule type" value="Genomic_DNA"/>
</dbReference>
<evidence type="ECO:0000256" key="12">
    <source>
        <dbReference type="ARBA" id="ARBA00023180"/>
    </source>
</evidence>
<dbReference type="PRINTS" id="PR00333">
    <property type="entry name" value="HSVINTEGRLMP"/>
</dbReference>
<keyword evidence="7 15" id="KW-0261">Viral envelope protein</keyword>
<dbReference type="Pfam" id="PF01528">
    <property type="entry name" value="Herpes_glycop"/>
    <property type="match status" value="1"/>
</dbReference>
<evidence type="ECO:0000256" key="3">
    <source>
        <dbReference type="ARBA" id="ARBA00022692"/>
    </source>
</evidence>
<protein>
    <submittedName>
        <fullName evidence="15">Envelope glycoprotein M</fullName>
    </submittedName>
</protein>
<evidence type="ECO:0000256" key="14">
    <source>
        <dbReference type="SAM" id="Phobius"/>
    </source>
</evidence>
<evidence type="ECO:0000256" key="9">
    <source>
        <dbReference type="ARBA" id="ARBA00023046"/>
    </source>
</evidence>
<evidence type="ECO:0000256" key="10">
    <source>
        <dbReference type="ARBA" id="ARBA00023136"/>
    </source>
</evidence>
<keyword evidence="2" id="KW-1048">Host nucleus</keyword>
<evidence type="ECO:0000256" key="4">
    <source>
        <dbReference type="ARBA" id="ARBA00022812"/>
    </source>
</evidence>
<dbReference type="HAMAP" id="MF_04035">
    <property type="entry name" value="HSV_GM"/>
    <property type="match status" value="1"/>
</dbReference>
<organism evidence="15 16">
    <name type="scientific">Human cytomegalovirus</name>
    <name type="common">HHV-5</name>
    <name type="synonym">Human herpesvirus 5</name>
    <dbReference type="NCBI Taxonomy" id="10359"/>
    <lineage>
        <taxon>Viruses</taxon>
        <taxon>Duplodnaviria</taxon>
        <taxon>Heunggongvirae</taxon>
        <taxon>Peploviricota</taxon>
        <taxon>Herviviricetes</taxon>
        <taxon>Herpesvirales</taxon>
        <taxon>Orthoherpesviridae</taxon>
        <taxon>Betaherpesvirinae</taxon>
        <taxon>Cytomegalovirus</taxon>
        <taxon>Cytomegalovirus humanbeta5</taxon>
    </lineage>
</organism>
<sequence length="374" mass="42933">MAPSHVDKVNTRTWSASIVFMVLTFVNVSVHLVLSNFPHLGYPCVYYHVVDFERLNMSAYNVMHLHTPMLFLDSVQLVCYAVFMQLVFLAVTIYYLVCWIKISMRKDKGMSLNQSTRDISYMGDSLTAFLFILSMDTFQLFTLTMSFRLPSMIAFMAAVHFFCLTIFNVSMVTQYRSFKRSLFFFSRLHPKLKGTVQFRTLIVNLVEMALGFNTTVVAMALCYGFGNNFFVRTGHMVLAVFVVYAIISIIYFLLIEAVFFQYVKVQFGYHLGAFFGLCGLIYPIVQYGAFTIGDDYRTGISWSFGMLFFIWAMFTTCRAVRYFRGRGSGSVKYQALATASGEEVAALSHHDSLESRRLREQEDDDDDDEDFEDA</sequence>
<evidence type="ECO:0000256" key="13">
    <source>
        <dbReference type="SAM" id="MobiDB-lite"/>
    </source>
</evidence>
<keyword evidence="3 14" id="KW-0812">Transmembrane</keyword>
<reference evidence="15 16" key="1">
    <citation type="journal article" date="2015" name="J. Virol.">
        <title>High-throughput analysis of human cytomegalovirus genome diversity highlights the widespread occurrence of gene-disrupting mutations and pervasive recombination.</title>
        <authorList>
            <person name="Sijmons S."/>
            <person name="Thys K."/>
            <person name="Mbong Ngwese M."/>
            <person name="Van Damme E."/>
            <person name="Dvorak J."/>
            <person name="Van Loock M."/>
            <person name="Li G."/>
            <person name="Tachezy R."/>
            <person name="Busson L."/>
            <person name="Aerssens J."/>
            <person name="Van Ranst M."/>
            <person name="Maes P."/>
        </authorList>
    </citation>
    <scope>NUCLEOTIDE SEQUENCE [LARGE SCALE GENOMIC DNA]</scope>
    <source>
        <strain evidence="15">BE/32/2010</strain>
    </source>
</reference>
<organismHost>
    <name type="scientific">Homo sapiens</name>
    <name type="common">Human</name>
    <dbReference type="NCBI Taxonomy" id="9606"/>
</organismHost>
<feature type="transmembrane region" description="Helical" evidence="14">
    <location>
        <begin position="153"/>
        <end position="172"/>
    </location>
</feature>
<evidence type="ECO:0000256" key="11">
    <source>
        <dbReference type="ARBA" id="ARBA00023157"/>
    </source>
</evidence>
<evidence type="ECO:0000256" key="5">
    <source>
        <dbReference type="ARBA" id="ARBA00022844"/>
    </source>
</evidence>
<evidence type="ECO:0000256" key="2">
    <source>
        <dbReference type="ARBA" id="ARBA00022562"/>
    </source>
</evidence>
<keyword evidence="9" id="KW-1039">Host endosome</keyword>
<keyword evidence="11" id="KW-1015">Disulfide bond</keyword>
<gene>
    <name evidence="15" type="primary">UL100</name>
</gene>
<evidence type="ECO:0000313" key="15">
    <source>
        <dbReference type="EMBL" id="AKI07813.1"/>
    </source>
</evidence>
<feature type="transmembrane region" description="Helical" evidence="14">
    <location>
        <begin position="300"/>
        <end position="320"/>
    </location>
</feature>
<name>A0A0G2T6P1_HCMV</name>
<evidence type="ECO:0000256" key="8">
    <source>
        <dbReference type="ARBA" id="ARBA00022989"/>
    </source>
</evidence>
<keyword evidence="8 14" id="KW-1133">Transmembrane helix</keyword>
<keyword evidence="12" id="KW-0325">Glycoprotein</keyword>
<keyword evidence="4" id="KW-1040">Host Golgi apparatus</keyword>
<feature type="compositionally biased region" description="Basic and acidic residues" evidence="13">
    <location>
        <begin position="348"/>
        <end position="360"/>
    </location>
</feature>
<proteinExistence type="inferred from homology"/>
<evidence type="ECO:0000256" key="6">
    <source>
        <dbReference type="ARBA" id="ARBA00022870"/>
    </source>
</evidence>
<keyword evidence="10 14" id="KW-0472">Membrane</keyword>
<keyword evidence="6" id="KW-1043">Host membrane</keyword>
<feature type="transmembrane region" description="Helical" evidence="14">
    <location>
        <begin position="267"/>
        <end position="288"/>
    </location>
</feature>
<feature type="transmembrane region" description="Helical" evidence="14">
    <location>
        <begin position="201"/>
        <end position="226"/>
    </location>
</feature>
<accession>A0A0G2T6P1</accession>
<evidence type="ECO:0000313" key="16">
    <source>
        <dbReference type="Proteomes" id="UP000109830"/>
    </source>
</evidence>
<evidence type="ECO:0000256" key="7">
    <source>
        <dbReference type="ARBA" id="ARBA00022879"/>
    </source>
</evidence>
<feature type="transmembrane region" description="Helical" evidence="14">
    <location>
        <begin position="121"/>
        <end position="141"/>
    </location>
</feature>